<dbReference type="OrthoDB" id="116240at2"/>
<dbReference type="Gene3D" id="1.10.357.10">
    <property type="entry name" value="Tetracycline Repressor, domain 2"/>
    <property type="match status" value="1"/>
</dbReference>
<dbReference type="PROSITE" id="PS50977">
    <property type="entry name" value="HTH_TETR_2"/>
    <property type="match status" value="1"/>
</dbReference>
<feature type="domain" description="HTH tetR-type" evidence="5">
    <location>
        <begin position="2"/>
        <end position="62"/>
    </location>
</feature>
<accession>A0A5S9Q5I6</accession>
<dbReference type="InterPro" id="IPR001647">
    <property type="entry name" value="HTH_TetR"/>
</dbReference>
<keyword evidence="2 4" id="KW-0238">DNA-binding</keyword>
<evidence type="ECO:0000313" key="6">
    <source>
        <dbReference type="EMBL" id="CAA0112994.1"/>
    </source>
</evidence>
<dbReference type="PRINTS" id="PR00455">
    <property type="entry name" value="HTHTETR"/>
</dbReference>
<evidence type="ECO:0000256" key="2">
    <source>
        <dbReference type="ARBA" id="ARBA00023125"/>
    </source>
</evidence>
<feature type="DNA-binding region" description="H-T-H motif" evidence="4">
    <location>
        <begin position="25"/>
        <end position="44"/>
    </location>
</feature>
<reference evidence="6 7" key="1">
    <citation type="submission" date="2019-11" db="EMBL/GenBank/DDBJ databases">
        <authorList>
            <person name="Holert J."/>
        </authorList>
    </citation>
    <scope>NUCLEOTIDE SEQUENCE [LARGE SCALE GENOMIC DNA]</scope>
    <source>
        <strain evidence="6">BC5_2</strain>
    </source>
</reference>
<keyword evidence="3" id="KW-0804">Transcription</keyword>
<organism evidence="6 7">
    <name type="scientific">BD1-7 clade bacterium</name>
    <dbReference type="NCBI Taxonomy" id="2029982"/>
    <lineage>
        <taxon>Bacteria</taxon>
        <taxon>Pseudomonadati</taxon>
        <taxon>Pseudomonadota</taxon>
        <taxon>Gammaproteobacteria</taxon>
        <taxon>Cellvibrionales</taxon>
        <taxon>Spongiibacteraceae</taxon>
        <taxon>BD1-7 clade</taxon>
    </lineage>
</organism>
<name>A0A5S9Q5I6_9GAMM</name>
<keyword evidence="1" id="KW-0805">Transcription regulation</keyword>
<evidence type="ECO:0000256" key="4">
    <source>
        <dbReference type="PROSITE-ProRule" id="PRU00335"/>
    </source>
</evidence>
<dbReference type="Proteomes" id="UP000434580">
    <property type="component" value="Unassembled WGS sequence"/>
</dbReference>
<dbReference type="GO" id="GO:0003677">
    <property type="term" value="F:DNA binding"/>
    <property type="evidence" value="ECO:0007669"/>
    <property type="project" value="UniProtKB-UniRule"/>
</dbReference>
<dbReference type="InterPro" id="IPR009057">
    <property type="entry name" value="Homeodomain-like_sf"/>
</dbReference>
<dbReference type="SUPFAM" id="SSF46689">
    <property type="entry name" value="Homeodomain-like"/>
    <property type="match status" value="1"/>
</dbReference>
<evidence type="ECO:0000259" key="5">
    <source>
        <dbReference type="PROSITE" id="PS50977"/>
    </source>
</evidence>
<sequence>MSQKRELLLNTALDLFYRQGIHSVGINEVIKVSGVAKKTLYSHFNGKDDLIMAALQQRHQLFMSWLEGKLEEITSNDELIDVLFGSLQSWFTGNEKLLGAFRGCFFINTSAEFSNPESQISRYCCYHKEQVRRLIQSKLSKDSPDLLNVICLLKEGAITTAYMTGESTEIVQSSVRILHSLEC</sequence>
<dbReference type="EMBL" id="CACSII010000017">
    <property type="protein sequence ID" value="CAA0112994.1"/>
    <property type="molecule type" value="Genomic_DNA"/>
</dbReference>
<dbReference type="AlphaFoldDB" id="A0A5S9Q5I6"/>
<dbReference type="SUPFAM" id="SSF48498">
    <property type="entry name" value="Tetracyclin repressor-like, C-terminal domain"/>
    <property type="match status" value="1"/>
</dbReference>
<dbReference type="PANTHER" id="PTHR47506:SF1">
    <property type="entry name" value="HTH-TYPE TRANSCRIPTIONAL REGULATOR YJDC"/>
    <property type="match status" value="1"/>
</dbReference>
<dbReference type="Pfam" id="PF00440">
    <property type="entry name" value="TetR_N"/>
    <property type="match status" value="1"/>
</dbReference>
<dbReference type="InterPro" id="IPR036271">
    <property type="entry name" value="Tet_transcr_reg_TetR-rel_C_sf"/>
</dbReference>
<protein>
    <submittedName>
        <fullName evidence="6">Putative HTH-type transcriptional regulator YxaF</fullName>
    </submittedName>
</protein>
<gene>
    <name evidence="6" type="primary">yxaF</name>
    <name evidence="6" type="ORF">DPBNPPHM_01604</name>
</gene>
<proteinExistence type="predicted"/>
<evidence type="ECO:0000256" key="3">
    <source>
        <dbReference type="ARBA" id="ARBA00023163"/>
    </source>
</evidence>
<dbReference type="PANTHER" id="PTHR47506">
    <property type="entry name" value="TRANSCRIPTIONAL REGULATORY PROTEIN"/>
    <property type="match status" value="1"/>
</dbReference>
<evidence type="ECO:0000313" key="7">
    <source>
        <dbReference type="Proteomes" id="UP000434580"/>
    </source>
</evidence>
<evidence type="ECO:0000256" key="1">
    <source>
        <dbReference type="ARBA" id="ARBA00023015"/>
    </source>
</evidence>